<accession>A0A812ZT69</accession>
<dbReference type="GO" id="GO:0005634">
    <property type="term" value="C:nucleus"/>
    <property type="evidence" value="ECO:0007669"/>
    <property type="project" value="TreeGrafter"/>
</dbReference>
<dbReference type="PANTHER" id="PTHR10657">
    <property type="entry name" value="PEPTIDYL-PROLYL CIS-TRANS ISOMERASE"/>
    <property type="match status" value="1"/>
</dbReference>
<dbReference type="EMBL" id="CAJNJA010050053">
    <property type="protein sequence ID" value="CAE7839735.1"/>
    <property type="molecule type" value="Genomic_DNA"/>
</dbReference>
<evidence type="ECO:0000256" key="4">
    <source>
        <dbReference type="ARBA" id="ARBA00023235"/>
    </source>
</evidence>
<dbReference type="GO" id="GO:0005829">
    <property type="term" value="C:cytosol"/>
    <property type="evidence" value="ECO:0007669"/>
    <property type="project" value="TreeGrafter"/>
</dbReference>
<dbReference type="InterPro" id="IPR000297">
    <property type="entry name" value="PPIase_PpiC"/>
</dbReference>
<dbReference type="SUPFAM" id="SSF51445">
    <property type="entry name" value="(Trans)glycosidases"/>
    <property type="match status" value="1"/>
</dbReference>
<feature type="compositionally biased region" description="Polar residues" evidence="6">
    <location>
        <begin position="329"/>
        <end position="338"/>
    </location>
</feature>
<evidence type="ECO:0000256" key="2">
    <source>
        <dbReference type="ARBA" id="ARBA00013194"/>
    </source>
</evidence>
<keyword evidence="9" id="KW-1185">Reference proteome</keyword>
<dbReference type="GO" id="GO:0003755">
    <property type="term" value="F:peptidyl-prolyl cis-trans isomerase activity"/>
    <property type="evidence" value="ECO:0007669"/>
    <property type="project" value="UniProtKB-KW"/>
</dbReference>
<dbReference type="InterPro" id="IPR051370">
    <property type="entry name" value="PPIase_Pin1"/>
</dbReference>
<dbReference type="InterPro" id="IPR017853">
    <property type="entry name" value="GH"/>
</dbReference>
<dbReference type="OrthoDB" id="10567683at2759"/>
<evidence type="ECO:0000256" key="6">
    <source>
        <dbReference type="SAM" id="MobiDB-lite"/>
    </source>
</evidence>
<dbReference type="InterPro" id="IPR046357">
    <property type="entry name" value="PPIase_dom_sf"/>
</dbReference>
<proteinExistence type="predicted"/>
<dbReference type="AlphaFoldDB" id="A0A812ZT69"/>
<dbReference type="Pfam" id="PF00639">
    <property type="entry name" value="Rotamase"/>
    <property type="match status" value="1"/>
</dbReference>
<feature type="domain" description="PpiC" evidence="7">
    <location>
        <begin position="150"/>
        <end position="229"/>
    </location>
</feature>
<reference evidence="8" key="1">
    <citation type="submission" date="2021-02" db="EMBL/GenBank/DDBJ databases">
        <authorList>
            <person name="Dougan E. K."/>
            <person name="Rhodes N."/>
            <person name="Thang M."/>
            <person name="Chan C."/>
        </authorList>
    </citation>
    <scope>NUCLEOTIDE SEQUENCE</scope>
</reference>
<evidence type="ECO:0000313" key="8">
    <source>
        <dbReference type="EMBL" id="CAE7839735.1"/>
    </source>
</evidence>
<dbReference type="EC" id="5.2.1.8" evidence="2"/>
<protein>
    <recommendedName>
        <fullName evidence="2">peptidylprolyl isomerase</fullName>
        <ecNumber evidence="2">5.2.1.8</ecNumber>
    </recommendedName>
</protein>
<keyword evidence="4 5" id="KW-0413">Isomerase</keyword>
<keyword evidence="3 5" id="KW-0697">Rotamase</keyword>
<comment type="catalytic activity">
    <reaction evidence="1">
        <text>[protein]-peptidylproline (omega=180) = [protein]-peptidylproline (omega=0)</text>
        <dbReference type="Rhea" id="RHEA:16237"/>
        <dbReference type="Rhea" id="RHEA-COMP:10747"/>
        <dbReference type="Rhea" id="RHEA-COMP:10748"/>
        <dbReference type="ChEBI" id="CHEBI:83833"/>
        <dbReference type="ChEBI" id="CHEBI:83834"/>
        <dbReference type="EC" id="5.2.1.8"/>
    </reaction>
</comment>
<dbReference type="PROSITE" id="PS50198">
    <property type="entry name" value="PPIC_PPIASE_2"/>
    <property type="match status" value="1"/>
</dbReference>
<organism evidence="8 9">
    <name type="scientific">Symbiodinium necroappetens</name>
    <dbReference type="NCBI Taxonomy" id="1628268"/>
    <lineage>
        <taxon>Eukaryota</taxon>
        <taxon>Sar</taxon>
        <taxon>Alveolata</taxon>
        <taxon>Dinophyceae</taxon>
        <taxon>Suessiales</taxon>
        <taxon>Symbiodiniaceae</taxon>
        <taxon>Symbiodinium</taxon>
    </lineage>
</organism>
<evidence type="ECO:0000259" key="7">
    <source>
        <dbReference type="PROSITE" id="PS50198"/>
    </source>
</evidence>
<comment type="caution">
    <text evidence="8">The sequence shown here is derived from an EMBL/GenBank/DDBJ whole genome shotgun (WGS) entry which is preliminary data.</text>
</comment>
<dbReference type="Gene3D" id="3.10.50.40">
    <property type="match status" value="1"/>
</dbReference>
<evidence type="ECO:0000256" key="5">
    <source>
        <dbReference type="PROSITE-ProRule" id="PRU00278"/>
    </source>
</evidence>
<evidence type="ECO:0000313" key="9">
    <source>
        <dbReference type="Proteomes" id="UP000601435"/>
    </source>
</evidence>
<evidence type="ECO:0000256" key="1">
    <source>
        <dbReference type="ARBA" id="ARBA00000971"/>
    </source>
</evidence>
<dbReference type="Proteomes" id="UP000601435">
    <property type="component" value="Unassembled WGS sequence"/>
</dbReference>
<sequence>MKEMLSCWNSRGNSFKFDNIAFDIHYYHDFSAIWRLLPHYRHIEVVAEHARELKLLPGSVVGEWSLSRPGHFSEEEKADFAQKQVVAYNHASHGWFFWNWHDHAFYPDWDLEKGVFGSGKLPCPLRQEELQGFLFPAWEGSGPVTRPLAQAERELMRLKESLTKDTSQFPAMARKHSECKSALQPGQMAGDLGWISKGSLGDQAMEDVVLALEVNELSDLVTTARGAHLATSSLGHPAKLQLGFGRRQTDGQYALLVVQHSWMFDGFNMNQSIERGADEATSGWAMPWLKSLLLAPATDPANGCTLSVADQPASTSAGGGGVDRVRNHPTPSEITGNGFSALPAQHDNNIVRRWKEVTHSDNRGSYEHEFLQEGKSKSCVEKTLCRLDITGCETWFADLCSLNRP</sequence>
<gene>
    <name evidence="8" type="primary">PARV12.8</name>
    <name evidence="8" type="ORF">SNEC2469_LOCUS25404</name>
</gene>
<dbReference type="PANTHER" id="PTHR10657:SF4">
    <property type="entry name" value="PEPTIDYL-PROLYL CIS-TRANS ISOMERASE-RELATED"/>
    <property type="match status" value="1"/>
</dbReference>
<dbReference type="SUPFAM" id="SSF54534">
    <property type="entry name" value="FKBP-like"/>
    <property type="match status" value="1"/>
</dbReference>
<evidence type="ECO:0000256" key="3">
    <source>
        <dbReference type="ARBA" id="ARBA00023110"/>
    </source>
</evidence>
<dbReference type="Gene3D" id="3.20.20.80">
    <property type="entry name" value="Glycosidases"/>
    <property type="match status" value="1"/>
</dbReference>
<name>A0A812ZT69_9DINO</name>
<feature type="region of interest" description="Disordered" evidence="6">
    <location>
        <begin position="312"/>
        <end position="341"/>
    </location>
</feature>